<proteinExistence type="predicted"/>
<gene>
    <name evidence="1" type="ORF">GG681_08425</name>
</gene>
<dbReference type="Proteomes" id="UP000436694">
    <property type="component" value="Unassembled WGS sequence"/>
</dbReference>
<protein>
    <submittedName>
        <fullName evidence="1">Uncharacterized protein</fullName>
    </submittedName>
</protein>
<name>A0A844ASG6_9RHOB</name>
<sequence length="100" mass="11354">MAYTNVNEALGALDHKIELLNNLVVANDFLVRCMREEAERLQLMGGEETRNMLRRRARDQFRAGDGFEPNAAVLEILEQALGNGHTAEIIQFPKIHRHAN</sequence>
<evidence type="ECO:0000313" key="1">
    <source>
        <dbReference type="EMBL" id="MQY42667.1"/>
    </source>
</evidence>
<evidence type="ECO:0000313" key="2">
    <source>
        <dbReference type="Proteomes" id="UP000436694"/>
    </source>
</evidence>
<organism evidence="1 2">
    <name type="scientific">Tritonibacter aquimaris</name>
    <dbReference type="NCBI Taxonomy" id="2663379"/>
    <lineage>
        <taxon>Bacteria</taxon>
        <taxon>Pseudomonadati</taxon>
        <taxon>Pseudomonadota</taxon>
        <taxon>Alphaproteobacteria</taxon>
        <taxon>Rhodobacterales</taxon>
        <taxon>Paracoccaceae</taxon>
        <taxon>Tritonibacter</taxon>
    </lineage>
</organism>
<dbReference type="RefSeq" id="WP_153547095.1">
    <property type="nucleotide sequence ID" value="NZ_WIXK01000004.1"/>
</dbReference>
<dbReference type="EMBL" id="WIXK01000004">
    <property type="protein sequence ID" value="MQY42667.1"/>
    <property type="molecule type" value="Genomic_DNA"/>
</dbReference>
<reference evidence="1 2" key="1">
    <citation type="submission" date="2019-10" db="EMBL/GenBank/DDBJ databases">
        <title>Epibacterium sp. nov., isolated from seawater.</title>
        <authorList>
            <person name="Zhang X."/>
            <person name="Li N."/>
        </authorList>
    </citation>
    <scope>NUCLEOTIDE SEQUENCE [LARGE SCALE GENOMIC DNA]</scope>
    <source>
        <strain evidence="1 2">SM1969</strain>
    </source>
</reference>
<accession>A0A844ASG6</accession>
<comment type="caution">
    <text evidence="1">The sequence shown here is derived from an EMBL/GenBank/DDBJ whole genome shotgun (WGS) entry which is preliminary data.</text>
</comment>
<dbReference type="AlphaFoldDB" id="A0A844ASG6"/>
<keyword evidence="2" id="KW-1185">Reference proteome</keyword>